<dbReference type="InterPro" id="IPR039601">
    <property type="entry name" value="Rrn5"/>
</dbReference>
<feature type="compositionally biased region" description="Basic and acidic residues" evidence="1">
    <location>
        <begin position="230"/>
        <end position="248"/>
    </location>
</feature>
<dbReference type="AlphaFoldDB" id="A0AAD7P0V6"/>
<dbReference type="Proteomes" id="UP001215598">
    <property type="component" value="Unassembled WGS sequence"/>
</dbReference>
<feature type="region of interest" description="Disordered" evidence="1">
    <location>
        <begin position="206"/>
        <end position="254"/>
    </location>
</feature>
<proteinExistence type="predicted"/>
<dbReference type="GO" id="GO:0006361">
    <property type="term" value="P:transcription initiation at RNA polymerase I promoter"/>
    <property type="evidence" value="ECO:0007669"/>
    <property type="project" value="TreeGrafter"/>
</dbReference>
<dbReference type="GO" id="GO:0042790">
    <property type="term" value="P:nucleolar large rRNA transcription by RNA polymerase I"/>
    <property type="evidence" value="ECO:0007669"/>
    <property type="project" value="InterPro"/>
</dbReference>
<dbReference type="GO" id="GO:0000500">
    <property type="term" value="C:RNA polymerase I upstream activating factor complex"/>
    <property type="evidence" value="ECO:0007669"/>
    <property type="project" value="InterPro"/>
</dbReference>
<gene>
    <name evidence="2" type="ORF">B0H16DRAFT_476240</name>
</gene>
<sequence>MSDYERDYNRHLTQLKAHLSGHIGPSLPSSFVPPAGYWTSGEKALFFHALAVHSRLRPDLIADAVKSKTTLDVCAYLDALERAAAAAGQPLLRSNLECAMEVSEAWVDYEEEQATALVELEAKRAEEIEAHRRVEVLASRFQDDPAYWSWKDEQQRLWKQQDTLTQLDDSGLQMLTKLARDGDSGTPPPPSPESRRRMLNKIQMREKRAKAGGWRPDLDPSADWQTRQGQETRRTLETRRNAGSKKESDADDGATRLATGVQHALEGQGITAATLTESGVDVFNLVGLSKLMTAYSEDTAVSFTTLNALREILVEFATTVVHQAISMREQELFLKRKISVWRLVDENQITVQNVKDALEMHGFNTRNLLTEDDDEEVDDAERSQPKAIALHRELAPPFVRAEESDTELSGEMDVDGLAAELEDEDELEELDGKAEAVYEEELWQGVE</sequence>
<keyword evidence="3" id="KW-1185">Reference proteome</keyword>
<comment type="caution">
    <text evidence="2">The sequence shown here is derived from an EMBL/GenBank/DDBJ whole genome shotgun (WGS) entry which is preliminary data.</text>
</comment>
<feature type="region of interest" description="Disordered" evidence="1">
    <location>
        <begin position="178"/>
        <end position="197"/>
    </location>
</feature>
<evidence type="ECO:0000256" key="1">
    <source>
        <dbReference type="SAM" id="MobiDB-lite"/>
    </source>
</evidence>
<dbReference type="PANTHER" id="PTHR28079:SF1">
    <property type="entry name" value="RNA POLYMERASE I-SPECIFIC TRANSCRIPTION INITIATION FACTOR RRN5"/>
    <property type="match status" value="1"/>
</dbReference>
<reference evidence="2" key="1">
    <citation type="submission" date="2023-03" db="EMBL/GenBank/DDBJ databases">
        <title>Massive genome expansion in bonnet fungi (Mycena s.s.) driven by repeated elements and novel gene families across ecological guilds.</title>
        <authorList>
            <consortium name="Lawrence Berkeley National Laboratory"/>
            <person name="Harder C.B."/>
            <person name="Miyauchi S."/>
            <person name="Viragh M."/>
            <person name="Kuo A."/>
            <person name="Thoen E."/>
            <person name="Andreopoulos B."/>
            <person name="Lu D."/>
            <person name="Skrede I."/>
            <person name="Drula E."/>
            <person name="Henrissat B."/>
            <person name="Morin E."/>
            <person name="Kohler A."/>
            <person name="Barry K."/>
            <person name="LaButti K."/>
            <person name="Morin E."/>
            <person name="Salamov A."/>
            <person name="Lipzen A."/>
            <person name="Mereny Z."/>
            <person name="Hegedus B."/>
            <person name="Baldrian P."/>
            <person name="Stursova M."/>
            <person name="Weitz H."/>
            <person name="Taylor A."/>
            <person name="Grigoriev I.V."/>
            <person name="Nagy L.G."/>
            <person name="Martin F."/>
            <person name="Kauserud H."/>
        </authorList>
    </citation>
    <scope>NUCLEOTIDE SEQUENCE</scope>
    <source>
        <strain evidence="2">CBHHK182m</strain>
    </source>
</reference>
<protein>
    <submittedName>
        <fullName evidence="2">Uncharacterized protein</fullName>
    </submittedName>
</protein>
<dbReference type="EMBL" id="JARKIB010000003">
    <property type="protein sequence ID" value="KAJ7783039.1"/>
    <property type="molecule type" value="Genomic_DNA"/>
</dbReference>
<name>A0AAD7P0V6_9AGAR</name>
<evidence type="ECO:0000313" key="2">
    <source>
        <dbReference type="EMBL" id="KAJ7783039.1"/>
    </source>
</evidence>
<organism evidence="2 3">
    <name type="scientific">Mycena metata</name>
    <dbReference type="NCBI Taxonomy" id="1033252"/>
    <lineage>
        <taxon>Eukaryota</taxon>
        <taxon>Fungi</taxon>
        <taxon>Dikarya</taxon>
        <taxon>Basidiomycota</taxon>
        <taxon>Agaricomycotina</taxon>
        <taxon>Agaricomycetes</taxon>
        <taxon>Agaricomycetidae</taxon>
        <taxon>Agaricales</taxon>
        <taxon>Marasmiineae</taxon>
        <taxon>Mycenaceae</taxon>
        <taxon>Mycena</taxon>
    </lineage>
</organism>
<dbReference type="SUPFAM" id="SSF46689">
    <property type="entry name" value="Homeodomain-like"/>
    <property type="match status" value="1"/>
</dbReference>
<evidence type="ECO:0000313" key="3">
    <source>
        <dbReference type="Proteomes" id="UP001215598"/>
    </source>
</evidence>
<dbReference type="GO" id="GO:0000182">
    <property type="term" value="F:rDNA binding"/>
    <property type="evidence" value="ECO:0007669"/>
    <property type="project" value="TreeGrafter"/>
</dbReference>
<dbReference type="GO" id="GO:0001181">
    <property type="term" value="F:RNA polymerase I general transcription initiation factor activity"/>
    <property type="evidence" value="ECO:0007669"/>
    <property type="project" value="TreeGrafter"/>
</dbReference>
<dbReference type="PANTHER" id="PTHR28079">
    <property type="entry name" value="RNA POLYMERASE I-SPECIFIC TRANSCRIPTION INITIATION FACTOR RRN5"/>
    <property type="match status" value="1"/>
</dbReference>
<dbReference type="InterPro" id="IPR009057">
    <property type="entry name" value="Homeodomain-like_sf"/>
</dbReference>
<accession>A0AAD7P0V6</accession>